<sequence length="384" mass="41993">MRILYSHRIQSHDGMGVHIEALVAALRAAGHEVCVVGPPAYDAVALGGESPVFARIRRLLPGALRELAEMAYGLVSTVRLARAARTFRPDIVYERANLFHVAGSWTAWRHGVPLLLEVNSPLAEERTRFSGLRLKRLAHAAERFVWRRSDIVLPVTEVLAGHVTAAGVQQTRIAVVPNGIDLEDFAGLAARPADEAVLLGFVGFVRHWHGLDRVLRGLAAWKGAPRLDLTVVGDGPARVDLESLAAELGLDDRVRFTGLATREEIPSLVASFDIALQPASVPYASPLKLFEYMAAGRAIIAPDQPNIREVLEQGRTALLFDPANPEAMWQGIETLARDAALRVRLGAAARKEVVRRDFTWAGNARRVVALAERALDERRTGSRT</sequence>
<dbReference type="AlphaFoldDB" id="A0A512NIY0"/>
<evidence type="ECO:0000313" key="3">
    <source>
        <dbReference type="EMBL" id="GEP58906.1"/>
    </source>
</evidence>
<dbReference type="Pfam" id="PF00534">
    <property type="entry name" value="Glycos_transf_1"/>
    <property type="match status" value="1"/>
</dbReference>
<feature type="domain" description="Glycosyltransferase subfamily 4-like N-terminal" evidence="2">
    <location>
        <begin position="14"/>
        <end position="179"/>
    </location>
</feature>
<dbReference type="InterPro" id="IPR001296">
    <property type="entry name" value="Glyco_trans_1"/>
</dbReference>
<keyword evidence="4" id="KW-1185">Reference proteome</keyword>
<organism evidence="3 4">
    <name type="scientific">Reyranella soli</name>
    <dbReference type="NCBI Taxonomy" id="1230389"/>
    <lineage>
        <taxon>Bacteria</taxon>
        <taxon>Pseudomonadati</taxon>
        <taxon>Pseudomonadota</taxon>
        <taxon>Alphaproteobacteria</taxon>
        <taxon>Hyphomicrobiales</taxon>
        <taxon>Reyranellaceae</taxon>
        <taxon>Reyranella</taxon>
    </lineage>
</organism>
<evidence type="ECO:0000313" key="4">
    <source>
        <dbReference type="Proteomes" id="UP000321058"/>
    </source>
</evidence>
<dbReference type="GO" id="GO:0016757">
    <property type="term" value="F:glycosyltransferase activity"/>
    <property type="evidence" value="ECO:0007669"/>
    <property type="project" value="InterPro"/>
</dbReference>
<evidence type="ECO:0000259" key="2">
    <source>
        <dbReference type="Pfam" id="PF13579"/>
    </source>
</evidence>
<dbReference type="CDD" id="cd03794">
    <property type="entry name" value="GT4_WbuB-like"/>
    <property type="match status" value="1"/>
</dbReference>
<gene>
    <name evidence="3" type="ORF">RSO01_60720</name>
</gene>
<dbReference type="InterPro" id="IPR050194">
    <property type="entry name" value="Glycosyltransferase_grp1"/>
</dbReference>
<keyword evidence="3" id="KW-0808">Transferase</keyword>
<evidence type="ECO:0000259" key="1">
    <source>
        <dbReference type="Pfam" id="PF00534"/>
    </source>
</evidence>
<dbReference type="InterPro" id="IPR028098">
    <property type="entry name" value="Glyco_trans_4-like_N"/>
</dbReference>
<reference evidence="3 4" key="1">
    <citation type="submission" date="2019-07" db="EMBL/GenBank/DDBJ databases">
        <title>Whole genome shotgun sequence of Reyranella soli NBRC 108950.</title>
        <authorList>
            <person name="Hosoyama A."/>
            <person name="Uohara A."/>
            <person name="Ohji S."/>
            <person name="Ichikawa N."/>
        </authorList>
    </citation>
    <scope>NUCLEOTIDE SEQUENCE [LARGE SCALE GENOMIC DNA]</scope>
    <source>
        <strain evidence="3 4">NBRC 108950</strain>
    </source>
</reference>
<protein>
    <submittedName>
        <fullName evidence="3">Glycosyl transferase family 1</fullName>
    </submittedName>
</protein>
<feature type="domain" description="Glycosyl transferase family 1" evidence="1">
    <location>
        <begin position="195"/>
        <end position="351"/>
    </location>
</feature>
<dbReference type="Pfam" id="PF13579">
    <property type="entry name" value="Glyco_trans_4_4"/>
    <property type="match status" value="1"/>
</dbReference>
<accession>A0A512NIY0</accession>
<dbReference type="OrthoDB" id="529131at2"/>
<comment type="caution">
    <text evidence="3">The sequence shown here is derived from an EMBL/GenBank/DDBJ whole genome shotgun (WGS) entry which is preliminary data.</text>
</comment>
<dbReference type="Proteomes" id="UP000321058">
    <property type="component" value="Unassembled WGS sequence"/>
</dbReference>
<dbReference type="SUPFAM" id="SSF53756">
    <property type="entry name" value="UDP-Glycosyltransferase/glycogen phosphorylase"/>
    <property type="match status" value="1"/>
</dbReference>
<dbReference type="RefSeq" id="WP_147154290.1">
    <property type="nucleotide sequence ID" value="NZ_BKAJ01000113.1"/>
</dbReference>
<dbReference type="PANTHER" id="PTHR45947:SF3">
    <property type="entry name" value="SULFOQUINOVOSYL TRANSFERASE SQD2"/>
    <property type="match status" value="1"/>
</dbReference>
<dbReference type="Gene3D" id="3.40.50.2000">
    <property type="entry name" value="Glycogen Phosphorylase B"/>
    <property type="match status" value="2"/>
</dbReference>
<dbReference type="EMBL" id="BKAJ01000113">
    <property type="protein sequence ID" value="GEP58906.1"/>
    <property type="molecule type" value="Genomic_DNA"/>
</dbReference>
<name>A0A512NIY0_9HYPH</name>
<proteinExistence type="predicted"/>
<dbReference type="PANTHER" id="PTHR45947">
    <property type="entry name" value="SULFOQUINOVOSYL TRANSFERASE SQD2"/>
    <property type="match status" value="1"/>
</dbReference>